<name>A0A126UV85_9RHOB</name>
<feature type="domain" description="SGNH hydrolase-type esterase" evidence="1">
    <location>
        <begin position="7"/>
        <end position="197"/>
    </location>
</feature>
<dbReference type="RefSeq" id="WP_039000948.1">
    <property type="nucleotide sequence ID" value="NZ_CP014327.1"/>
</dbReference>
<sequence>MTTLLTFGDSNTYGAAPLYADGIRERYDAATRWPTRVAASLGWDLIEAGLPGRTAATPDPTDMGDHMDGRLGLAIALQSCGPIDYMTLMLGTNDVKTHLALSATEIAAHIEGLVATALSDEMQTRHNGFKLLLIAPPPVREIGFLTEKFANGETASNALPALLKDIATRHGTAYLNAGDYIEVSEMDGVHYGPEMHAKLAVAVTVSLAKF</sequence>
<proteinExistence type="predicted"/>
<gene>
    <name evidence="2" type="ORF">RC74_00540</name>
</gene>
<organism evidence="2 3">
    <name type="scientific">Falsihalocynthiibacter arcticus</name>
    <dbReference type="NCBI Taxonomy" id="1579316"/>
    <lineage>
        <taxon>Bacteria</taxon>
        <taxon>Pseudomonadati</taxon>
        <taxon>Pseudomonadota</taxon>
        <taxon>Alphaproteobacteria</taxon>
        <taxon>Rhodobacterales</taxon>
        <taxon>Roseobacteraceae</taxon>
        <taxon>Falsihalocynthiibacter</taxon>
    </lineage>
</organism>
<evidence type="ECO:0000259" key="1">
    <source>
        <dbReference type="Pfam" id="PF13472"/>
    </source>
</evidence>
<dbReference type="STRING" id="1579316.RC74_00540"/>
<dbReference type="GO" id="GO:0016788">
    <property type="term" value="F:hydrolase activity, acting on ester bonds"/>
    <property type="evidence" value="ECO:0007669"/>
    <property type="project" value="UniProtKB-ARBA"/>
</dbReference>
<dbReference type="AlphaFoldDB" id="A0A126UV85"/>
<reference evidence="2 3" key="1">
    <citation type="submission" date="2016-02" db="EMBL/GenBank/DDBJ databases">
        <title>Complete genome sequence of Halocynthiibacter arcticus PAMC 20958t from arctic marine sediment.</title>
        <authorList>
            <person name="Lee Y.M."/>
            <person name="Baek K."/>
            <person name="Lee H.K."/>
            <person name="Shin S.C."/>
        </authorList>
    </citation>
    <scope>NUCLEOTIDE SEQUENCE [LARGE SCALE GENOMIC DNA]</scope>
    <source>
        <strain evidence="2">PAMC 20958</strain>
    </source>
</reference>
<dbReference type="KEGG" id="hat:RC74_00540"/>
<dbReference type="InterPro" id="IPR013830">
    <property type="entry name" value="SGNH_hydro"/>
</dbReference>
<evidence type="ECO:0000313" key="3">
    <source>
        <dbReference type="Proteomes" id="UP000070371"/>
    </source>
</evidence>
<dbReference type="SUPFAM" id="SSF52266">
    <property type="entry name" value="SGNH hydrolase"/>
    <property type="match status" value="1"/>
</dbReference>
<dbReference type="EMBL" id="CP014327">
    <property type="protein sequence ID" value="AML49968.1"/>
    <property type="molecule type" value="Genomic_DNA"/>
</dbReference>
<dbReference type="InterPro" id="IPR036514">
    <property type="entry name" value="SGNH_hydro_sf"/>
</dbReference>
<dbReference type="OrthoDB" id="164654at2"/>
<protein>
    <recommendedName>
        <fullName evidence="1">SGNH hydrolase-type esterase domain-containing protein</fullName>
    </recommendedName>
</protein>
<evidence type="ECO:0000313" key="2">
    <source>
        <dbReference type="EMBL" id="AML49968.1"/>
    </source>
</evidence>
<dbReference type="Pfam" id="PF13472">
    <property type="entry name" value="Lipase_GDSL_2"/>
    <property type="match status" value="1"/>
</dbReference>
<dbReference type="Proteomes" id="UP000070371">
    <property type="component" value="Chromosome"/>
</dbReference>
<accession>A0A126UV85</accession>
<keyword evidence="3" id="KW-1185">Reference proteome</keyword>
<dbReference type="Gene3D" id="3.40.50.1110">
    <property type="entry name" value="SGNH hydrolase"/>
    <property type="match status" value="1"/>
</dbReference>